<dbReference type="Gene3D" id="3.90.960.10">
    <property type="entry name" value="YbaK/aminoacyl-tRNA synthetase-associated domain"/>
    <property type="match status" value="1"/>
</dbReference>
<dbReference type="CDD" id="cd04333">
    <property type="entry name" value="ProX_deacylase"/>
    <property type="match status" value="1"/>
</dbReference>
<dbReference type="GO" id="GO:0002161">
    <property type="term" value="F:aminoacyl-tRNA deacylase activity"/>
    <property type="evidence" value="ECO:0007669"/>
    <property type="project" value="InterPro"/>
</dbReference>
<organism evidence="2 3">
    <name type="scientific">Anaerospora hongkongensis</name>
    <dbReference type="NCBI Taxonomy" id="244830"/>
    <lineage>
        <taxon>Bacteria</taxon>
        <taxon>Bacillati</taxon>
        <taxon>Bacillota</taxon>
        <taxon>Negativicutes</taxon>
        <taxon>Selenomonadales</taxon>
        <taxon>Sporomusaceae</taxon>
        <taxon>Anaerospora</taxon>
    </lineage>
</organism>
<dbReference type="PANTHER" id="PTHR30411">
    <property type="entry name" value="CYTOPLASMIC PROTEIN"/>
    <property type="match status" value="1"/>
</dbReference>
<comment type="caution">
    <text evidence="2">The sequence shown here is derived from an EMBL/GenBank/DDBJ whole genome shotgun (WGS) entry which is preliminary data.</text>
</comment>
<dbReference type="Proteomes" id="UP000295063">
    <property type="component" value="Unassembled WGS sequence"/>
</dbReference>
<protein>
    <submittedName>
        <fullName evidence="2">Cys-tRNA(Pro) deacylase</fullName>
    </submittedName>
</protein>
<keyword evidence="3" id="KW-1185">Reference proteome</keyword>
<dbReference type="RefSeq" id="WP_132074977.1">
    <property type="nucleotide sequence ID" value="NZ_SLUI01000001.1"/>
</dbReference>
<dbReference type="PANTHER" id="PTHR30411:SF1">
    <property type="entry name" value="CYTOPLASMIC PROTEIN"/>
    <property type="match status" value="1"/>
</dbReference>
<sequence>MPLQRVKKVLEQYEDLKIVLFDDSTHTAELAAQTLGVTVGQIAKTLVFMADDSAIVIVTCGDKRVNTRQLAKAVGCKKIRFADSLTVEAVTGFVPGGVSPVGLLEELPVYVDQSLYEYDIVYAAAGTANSALPIRPARLKQITGAQIVDVCK</sequence>
<dbReference type="EMBL" id="SLUI01000001">
    <property type="protein sequence ID" value="TCL40284.1"/>
    <property type="molecule type" value="Genomic_DNA"/>
</dbReference>
<name>A0A4R1Q590_9FIRM</name>
<dbReference type="InterPro" id="IPR036754">
    <property type="entry name" value="YbaK/aa-tRNA-synt-asso_dom_sf"/>
</dbReference>
<proteinExistence type="predicted"/>
<dbReference type="Pfam" id="PF04073">
    <property type="entry name" value="tRNA_edit"/>
    <property type="match status" value="1"/>
</dbReference>
<gene>
    <name evidence="2" type="ORF">EV210_101485</name>
</gene>
<feature type="domain" description="YbaK/aminoacyl-tRNA synthetase-associated" evidence="1">
    <location>
        <begin position="24"/>
        <end position="140"/>
    </location>
</feature>
<reference evidence="2 3" key="1">
    <citation type="submission" date="2019-03" db="EMBL/GenBank/DDBJ databases">
        <title>Genomic Encyclopedia of Type Strains, Phase IV (KMG-IV): sequencing the most valuable type-strain genomes for metagenomic binning, comparative biology and taxonomic classification.</title>
        <authorList>
            <person name="Goeker M."/>
        </authorList>
    </citation>
    <scope>NUCLEOTIDE SEQUENCE [LARGE SCALE GENOMIC DNA]</scope>
    <source>
        <strain evidence="2 3">DSM 15969</strain>
    </source>
</reference>
<evidence type="ECO:0000313" key="3">
    <source>
        <dbReference type="Proteomes" id="UP000295063"/>
    </source>
</evidence>
<evidence type="ECO:0000313" key="2">
    <source>
        <dbReference type="EMBL" id="TCL40284.1"/>
    </source>
</evidence>
<evidence type="ECO:0000259" key="1">
    <source>
        <dbReference type="Pfam" id="PF04073"/>
    </source>
</evidence>
<dbReference type="OrthoDB" id="9798760at2"/>
<dbReference type="SUPFAM" id="SSF55826">
    <property type="entry name" value="YbaK/ProRS associated domain"/>
    <property type="match status" value="1"/>
</dbReference>
<accession>A0A4R1Q590</accession>
<dbReference type="InterPro" id="IPR007214">
    <property type="entry name" value="YbaK/aa-tRNA-synth-assoc-dom"/>
</dbReference>
<dbReference type="AlphaFoldDB" id="A0A4R1Q590"/>